<dbReference type="Proteomes" id="UP000015105">
    <property type="component" value="Chromosome 7D"/>
</dbReference>
<reference evidence="2" key="5">
    <citation type="journal article" date="2021" name="G3 (Bethesda)">
        <title>Aegilops tauschii genome assembly Aet v5.0 features greater sequence contiguity and improved annotation.</title>
        <authorList>
            <person name="Wang L."/>
            <person name="Zhu T."/>
            <person name="Rodriguez J.C."/>
            <person name="Deal K.R."/>
            <person name="Dubcovsky J."/>
            <person name="McGuire P.E."/>
            <person name="Lux T."/>
            <person name="Spannagl M."/>
            <person name="Mayer K.F.X."/>
            <person name="Baldrich P."/>
            <person name="Meyers B.C."/>
            <person name="Huo N."/>
            <person name="Gu Y.Q."/>
            <person name="Zhou H."/>
            <person name="Devos K.M."/>
            <person name="Bennetzen J.L."/>
            <person name="Unver T."/>
            <person name="Budak H."/>
            <person name="Gulick P.J."/>
            <person name="Galiba G."/>
            <person name="Kalapos B."/>
            <person name="Nelson D.R."/>
            <person name="Li P."/>
            <person name="You F.M."/>
            <person name="Luo M.C."/>
            <person name="Dvorak J."/>
        </authorList>
    </citation>
    <scope>NUCLEOTIDE SEQUENCE [LARGE SCALE GENOMIC DNA]</scope>
    <source>
        <strain evidence="2">cv. AL8/78</strain>
    </source>
</reference>
<evidence type="ECO:0000313" key="3">
    <source>
        <dbReference type="Proteomes" id="UP000015105"/>
    </source>
</evidence>
<keyword evidence="1" id="KW-0472">Membrane</keyword>
<reference evidence="3" key="1">
    <citation type="journal article" date="2014" name="Science">
        <title>Ancient hybridizations among the ancestral genomes of bread wheat.</title>
        <authorList>
            <consortium name="International Wheat Genome Sequencing Consortium,"/>
            <person name="Marcussen T."/>
            <person name="Sandve S.R."/>
            <person name="Heier L."/>
            <person name="Spannagl M."/>
            <person name="Pfeifer M."/>
            <person name="Jakobsen K.S."/>
            <person name="Wulff B.B."/>
            <person name="Steuernagel B."/>
            <person name="Mayer K.F."/>
            <person name="Olsen O.A."/>
        </authorList>
    </citation>
    <scope>NUCLEOTIDE SEQUENCE [LARGE SCALE GENOMIC DNA]</scope>
    <source>
        <strain evidence="3">cv. AL8/78</strain>
    </source>
</reference>
<proteinExistence type="predicted"/>
<keyword evidence="1" id="KW-1133">Transmembrane helix</keyword>
<name>A0A453RIT6_AEGTS</name>
<protein>
    <submittedName>
        <fullName evidence="2">Uncharacterized protein</fullName>
    </submittedName>
</protein>
<keyword evidence="3" id="KW-1185">Reference proteome</keyword>
<sequence>MISVYIKLLVLLLLLILAPFLISICFVAMKMAISLYRTMASLRTNASSQNIFVVILRFLENFFGSMSTGVGAGFISALISFLHPTFCIVGDEEIHILKLVRGLPAFHCCTFPSAFVISRNFCVHIYGI</sequence>
<dbReference type="Gramene" id="AET7Gv20594900.40">
    <property type="protein sequence ID" value="AET7Gv20594900.40"/>
    <property type="gene ID" value="AET7Gv20594900"/>
</dbReference>
<feature type="transmembrane region" description="Helical" evidence="1">
    <location>
        <begin position="6"/>
        <end position="29"/>
    </location>
</feature>
<evidence type="ECO:0000313" key="2">
    <source>
        <dbReference type="EnsemblPlants" id="AET7Gv20594900.40"/>
    </source>
</evidence>
<reference evidence="2" key="4">
    <citation type="submission" date="2019-03" db="UniProtKB">
        <authorList>
            <consortium name="EnsemblPlants"/>
        </authorList>
    </citation>
    <scope>IDENTIFICATION</scope>
</reference>
<organism evidence="2 3">
    <name type="scientific">Aegilops tauschii subsp. strangulata</name>
    <name type="common">Goatgrass</name>
    <dbReference type="NCBI Taxonomy" id="200361"/>
    <lineage>
        <taxon>Eukaryota</taxon>
        <taxon>Viridiplantae</taxon>
        <taxon>Streptophyta</taxon>
        <taxon>Embryophyta</taxon>
        <taxon>Tracheophyta</taxon>
        <taxon>Spermatophyta</taxon>
        <taxon>Magnoliopsida</taxon>
        <taxon>Liliopsida</taxon>
        <taxon>Poales</taxon>
        <taxon>Poaceae</taxon>
        <taxon>BOP clade</taxon>
        <taxon>Pooideae</taxon>
        <taxon>Triticodae</taxon>
        <taxon>Triticeae</taxon>
        <taxon>Triticinae</taxon>
        <taxon>Aegilops</taxon>
    </lineage>
</organism>
<dbReference type="AlphaFoldDB" id="A0A453RIT6"/>
<reference evidence="2" key="3">
    <citation type="journal article" date="2017" name="Nature">
        <title>Genome sequence of the progenitor of the wheat D genome Aegilops tauschii.</title>
        <authorList>
            <person name="Luo M.C."/>
            <person name="Gu Y.Q."/>
            <person name="Puiu D."/>
            <person name="Wang H."/>
            <person name="Twardziok S.O."/>
            <person name="Deal K.R."/>
            <person name="Huo N."/>
            <person name="Zhu T."/>
            <person name="Wang L."/>
            <person name="Wang Y."/>
            <person name="McGuire P.E."/>
            <person name="Liu S."/>
            <person name="Long H."/>
            <person name="Ramasamy R.K."/>
            <person name="Rodriguez J.C."/>
            <person name="Van S.L."/>
            <person name="Yuan L."/>
            <person name="Wang Z."/>
            <person name="Xia Z."/>
            <person name="Xiao L."/>
            <person name="Anderson O.D."/>
            <person name="Ouyang S."/>
            <person name="Liang Y."/>
            <person name="Zimin A.V."/>
            <person name="Pertea G."/>
            <person name="Qi P."/>
            <person name="Bennetzen J.L."/>
            <person name="Dai X."/>
            <person name="Dawson M.W."/>
            <person name="Muller H.G."/>
            <person name="Kugler K."/>
            <person name="Rivarola-Duarte L."/>
            <person name="Spannagl M."/>
            <person name="Mayer K.F.X."/>
            <person name="Lu F.H."/>
            <person name="Bevan M.W."/>
            <person name="Leroy P."/>
            <person name="Li P."/>
            <person name="You F.M."/>
            <person name="Sun Q."/>
            <person name="Liu Z."/>
            <person name="Lyons E."/>
            <person name="Wicker T."/>
            <person name="Salzberg S.L."/>
            <person name="Devos K.M."/>
            <person name="Dvorak J."/>
        </authorList>
    </citation>
    <scope>NUCLEOTIDE SEQUENCE [LARGE SCALE GENOMIC DNA]</scope>
    <source>
        <strain evidence="2">cv. AL8/78</strain>
    </source>
</reference>
<dbReference type="EnsemblPlants" id="AET7Gv20594900.40">
    <property type="protein sequence ID" value="AET7Gv20594900.40"/>
    <property type="gene ID" value="AET7Gv20594900"/>
</dbReference>
<evidence type="ECO:0000256" key="1">
    <source>
        <dbReference type="SAM" id="Phobius"/>
    </source>
</evidence>
<reference evidence="3" key="2">
    <citation type="journal article" date="2017" name="Nat. Plants">
        <title>The Aegilops tauschii genome reveals multiple impacts of transposons.</title>
        <authorList>
            <person name="Zhao G."/>
            <person name="Zou C."/>
            <person name="Li K."/>
            <person name="Wang K."/>
            <person name="Li T."/>
            <person name="Gao L."/>
            <person name="Zhang X."/>
            <person name="Wang H."/>
            <person name="Yang Z."/>
            <person name="Liu X."/>
            <person name="Jiang W."/>
            <person name="Mao L."/>
            <person name="Kong X."/>
            <person name="Jiao Y."/>
            <person name="Jia J."/>
        </authorList>
    </citation>
    <scope>NUCLEOTIDE SEQUENCE [LARGE SCALE GENOMIC DNA]</scope>
    <source>
        <strain evidence="3">cv. AL8/78</strain>
    </source>
</reference>
<keyword evidence="1" id="KW-0812">Transmembrane</keyword>
<accession>A0A453RIT6</accession>